<dbReference type="EMBL" id="UGPZ01000003">
    <property type="protein sequence ID" value="STY93179.1"/>
    <property type="molecule type" value="Genomic_DNA"/>
</dbReference>
<feature type="domain" description="Peptidase M16C associated" evidence="1">
    <location>
        <begin position="465"/>
        <end position="716"/>
    </location>
</feature>
<gene>
    <name evidence="2" type="ORF">NCTC9426_01898</name>
</gene>
<evidence type="ECO:0000313" key="2">
    <source>
        <dbReference type="EMBL" id="STY93179.1"/>
    </source>
</evidence>
<dbReference type="Pfam" id="PF05193">
    <property type="entry name" value="Peptidase_M16_C"/>
    <property type="match status" value="1"/>
</dbReference>
<dbReference type="Proteomes" id="UP000254133">
    <property type="component" value="Unassembled WGS sequence"/>
</dbReference>
<dbReference type="AlphaFoldDB" id="A0A378PXE4"/>
<dbReference type="InterPro" id="IPR011249">
    <property type="entry name" value="Metalloenz_LuxS/M16"/>
</dbReference>
<name>A0A378PXE4_MORBO</name>
<organism evidence="2 3">
    <name type="scientific">Moraxella bovis</name>
    <dbReference type="NCBI Taxonomy" id="476"/>
    <lineage>
        <taxon>Bacteria</taxon>
        <taxon>Pseudomonadati</taxon>
        <taxon>Pseudomonadota</taxon>
        <taxon>Gammaproteobacteria</taxon>
        <taxon>Moraxellales</taxon>
        <taxon>Moraxellaceae</taxon>
        <taxon>Moraxella</taxon>
    </lineage>
</organism>
<evidence type="ECO:0000259" key="1">
    <source>
        <dbReference type="SMART" id="SM01264"/>
    </source>
</evidence>
<dbReference type="PANTHER" id="PTHR43016">
    <property type="entry name" value="PRESEQUENCE PROTEASE"/>
    <property type="match status" value="1"/>
</dbReference>
<proteinExistence type="predicted"/>
<dbReference type="GO" id="GO:0008233">
    <property type="term" value="F:peptidase activity"/>
    <property type="evidence" value="ECO:0007669"/>
    <property type="project" value="UniProtKB-KW"/>
</dbReference>
<reference evidence="2 3" key="1">
    <citation type="submission" date="2018-06" db="EMBL/GenBank/DDBJ databases">
        <authorList>
            <consortium name="Pathogen Informatics"/>
            <person name="Doyle S."/>
        </authorList>
    </citation>
    <scope>NUCLEOTIDE SEQUENCE [LARGE SCALE GENOMIC DNA]</scope>
    <source>
        <strain evidence="2 3">NCTC9426</strain>
    </source>
</reference>
<protein>
    <submittedName>
        <fullName evidence="2">Protease3</fullName>
    </submittedName>
</protein>
<dbReference type="InterPro" id="IPR055130">
    <property type="entry name" value="PreP_C"/>
</dbReference>
<dbReference type="FunFam" id="3.30.830.10:FF:000011">
    <property type="entry name" value="Presequence protease, mitochondrial"/>
    <property type="match status" value="1"/>
</dbReference>
<dbReference type="SMART" id="SM01264">
    <property type="entry name" value="M16C_associated"/>
    <property type="match status" value="1"/>
</dbReference>
<dbReference type="RefSeq" id="WP_115369588.1">
    <property type="nucleotide sequence ID" value="NZ_UGPZ01000003.1"/>
</dbReference>
<evidence type="ECO:0000313" key="3">
    <source>
        <dbReference type="Proteomes" id="UP000254133"/>
    </source>
</evidence>
<dbReference type="PANTHER" id="PTHR43016:SF13">
    <property type="entry name" value="PRESEQUENCE PROTEASE, MITOCHONDRIAL"/>
    <property type="match status" value="1"/>
</dbReference>
<dbReference type="Pfam" id="PF22516">
    <property type="entry name" value="PreP_C"/>
    <property type="match status" value="1"/>
</dbReference>
<dbReference type="GO" id="GO:0046872">
    <property type="term" value="F:metal ion binding"/>
    <property type="evidence" value="ECO:0007669"/>
    <property type="project" value="InterPro"/>
</dbReference>
<dbReference type="InterPro" id="IPR007863">
    <property type="entry name" value="Peptidase_M16_C"/>
</dbReference>
<dbReference type="Gene3D" id="3.30.830.10">
    <property type="entry name" value="Metalloenzyme, LuxS/M16 peptidase-like"/>
    <property type="match status" value="4"/>
</dbReference>
<dbReference type="InterPro" id="IPR013578">
    <property type="entry name" value="Peptidase_M16C_assoc"/>
</dbReference>
<sequence>MTNLNPHPAFTLKSKHHIEALDITVLLCEHTATGATHYHLACDNDENALMIGFATQPMTSRGEAHILEHVVLCGSQKYPVRDPFFSMIKRSLQTFMNAMTASDWTVYPFASQNKNDYFNLLSVYLDAVFFPNIHELDFAQEGIRLELDKQGRPEYHGIVFNEMKGAMSGEIDQLYYALAPHLYPTTTYHYNSGGDPKEIVKLTHADLVNFHKTHYHPSNAIIMSFGDIDVADIQARLHDDALVRFDDAEKPSRGKQFVSMTETRLNEPVQVYDTYTADVSGEKMTHNVLAWLLPSITDPKQRLALRLMEGVLIEHAGSPLRTYLDSSPLGTSASPLLGLDDSHYEMAFYAGVRGSERELADDVENGILELLRSVAENPIDNETIQTILHQIELDQRHIGGDSMPYGLTLMLEGFGTALHGGNPVDMWEIDEHLSWLSEQVKEPNWVQNLIKTHLIDNPHRVRLTLSPDKDKAQRLIDDEKASLDKLNTTLSDEDKALIRQKSAELATRQAMIDDVDILPKVGLDDIPKAIKFAHANKQPITIGQDERTLYEYHAGTNGLYYYQVVLDLNDNLGILNNPLLPLYLGLLSELGTDRYDARTFQAVQASVSSGVTARISQRTDRHDKEAMTSYLVVATRALARKPEAVELVSDVLNNTIFTETDRMSELLQQKQASWQSRLSASGHSYAIQTASRSMSKLSSLEYRYSGLPALSALKSFLKQSETDQAVWQTLSARLAQIHEQVQNLPKDVILVCESDKADELKAVIKDVLNTPHKPVKSSVVVHDTLLAFDELSNSDDNKDIAWLIATNVYHNAAAYPATTSGHEDTPALTVLAPFLRNGYLHSAIREKGGAYGGGASFDANSASFRFYSYRDPHCVATFLHFEKSIDWLLDNDHDADKLEEAILGIIGGMDKPASPAGEAVKACFSELHGRTKEMQEAIRAKLLAVTIDDLKRVAHTYLKDKPHVKASLAPLEKESQMAELGFDCHKIG</sequence>
<accession>A0A378PXE4</accession>
<dbReference type="GO" id="GO:0006508">
    <property type="term" value="P:proteolysis"/>
    <property type="evidence" value="ECO:0007669"/>
    <property type="project" value="UniProtKB-KW"/>
</dbReference>
<dbReference type="SUPFAM" id="SSF63411">
    <property type="entry name" value="LuxS/MPP-like metallohydrolase"/>
    <property type="match status" value="4"/>
</dbReference>
<keyword evidence="2" id="KW-0378">Hydrolase</keyword>
<dbReference type="Pfam" id="PF08367">
    <property type="entry name" value="M16C_assoc"/>
    <property type="match status" value="1"/>
</dbReference>
<keyword evidence="2" id="KW-0645">Protease</keyword>